<reference evidence="2" key="1">
    <citation type="submission" date="2022-03" db="EMBL/GenBank/DDBJ databases">
        <title>A functionally conserved STORR gene fusion in Papaver species that diverged 16.8 million years ago.</title>
        <authorList>
            <person name="Catania T."/>
        </authorList>
    </citation>
    <scope>NUCLEOTIDE SEQUENCE</scope>
    <source>
        <strain evidence="2">S-191538</strain>
    </source>
</reference>
<feature type="region of interest" description="Disordered" evidence="1">
    <location>
        <begin position="261"/>
        <end position="291"/>
    </location>
</feature>
<feature type="compositionally biased region" description="Basic and acidic residues" evidence="1">
    <location>
        <begin position="261"/>
        <end position="273"/>
    </location>
</feature>
<evidence type="ECO:0000256" key="1">
    <source>
        <dbReference type="SAM" id="MobiDB-lite"/>
    </source>
</evidence>
<dbReference type="SUPFAM" id="SSF50630">
    <property type="entry name" value="Acid proteases"/>
    <property type="match status" value="1"/>
</dbReference>
<dbReference type="InterPro" id="IPR021109">
    <property type="entry name" value="Peptidase_aspartic_dom_sf"/>
</dbReference>
<keyword evidence="3" id="KW-1185">Reference proteome</keyword>
<proteinExistence type="predicted"/>
<dbReference type="AlphaFoldDB" id="A0AA41V9Z8"/>
<feature type="non-terminal residue" evidence="2">
    <location>
        <position position="1"/>
    </location>
</feature>
<dbReference type="EMBL" id="JAJJMA010191037">
    <property type="protein sequence ID" value="MCL7038477.1"/>
    <property type="molecule type" value="Genomic_DNA"/>
</dbReference>
<evidence type="ECO:0008006" key="4">
    <source>
        <dbReference type="Google" id="ProtNLM"/>
    </source>
</evidence>
<protein>
    <recommendedName>
        <fullName evidence="4">G-patch domain-containing protein</fullName>
    </recommendedName>
</protein>
<dbReference type="PANTHER" id="PTHR33240">
    <property type="entry name" value="OS08G0508500 PROTEIN"/>
    <property type="match status" value="1"/>
</dbReference>
<gene>
    <name evidence="2" type="ORF">MKW94_006632</name>
</gene>
<name>A0AA41V9Z8_PAPNU</name>
<comment type="caution">
    <text evidence="2">The sequence shown here is derived from an EMBL/GenBank/DDBJ whole genome shotgun (WGS) entry which is preliminary data.</text>
</comment>
<organism evidence="2 3">
    <name type="scientific">Papaver nudicaule</name>
    <name type="common">Iceland poppy</name>
    <dbReference type="NCBI Taxonomy" id="74823"/>
    <lineage>
        <taxon>Eukaryota</taxon>
        <taxon>Viridiplantae</taxon>
        <taxon>Streptophyta</taxon>
        <taxon>Embryophyta</taxon>
        <taxon>Tracheophyta</taxon>
        <taxon>Spermatophyta</taxon>
        <taxon>Magnoliopsida</taxon>
        <taxon>Ranunculales</taxon>
        <taxon>Papaveraceae</taxon>
        <taxon>Papaveroideae</taxon>
        <taxon>Papaver</taxon>
    </lineage>
</organism>
<accession>A0AA41V9Z8</accession>
<dbReference type="CDD" id="cd00303">
    <property type="entry name" value="retropepsin_like"/>
    <property type="match status" value="1"/>
</dbReference>
<dbReference type="PANTHER" id="PTHR33240:SF15">
    <property type="entry name" value="GAG-PRO-LIKE PROTEIN"/>
    <property type="match status" value="1"/>
</dbReference>
<dbReference type="Gene3D" id="2.40.70.10">
    <property type="entry name" value="Acid Proteases"/>
    <property type="match status" value="1"/>
</dbReference>
<evidence type="ECO:0000313" key="2">
    <source>
        <dbReference type="EMBL" id="MCL7038477.1"/>
    </source>
</evidence>
<dbReference type="Proteomes" id="UP001177140">
    <property type="component" value="Unassembled WGS sequence"/>
</dbReference>
<evidence type="ECO:0000313" key="3">
    <source>
        <dbReference type="Proteomes" id="UP001177140"/>
    </source>
</evidence>
<sequence length="402" mass="45169">PEELAGPVAQVIRANLLTFSEEDLPPEGKDHNRALHITVGCEGFYVPHVLINNGSGVNICTLDSAKKIGVKEEDILFKSNTIRTVRGFDNEKINVMGEFTTTISIGPAHTKTTFLVIDINASYTMLLGRPWLHANLAVSSTSHEKLRFIYEDKLITIQGDFEEDEGKGKSSHVTIPTAETDQLMHNYKEKHINQVVHRAPSREMIPRWFEHGHTKVAHYLRKHKFFPGMGLGLRGNGRTEPLDGQQISHEVPYGLGYQPTEQDHLQRELEKSQRGRQGRKSAGIHWNSQPPLNGHFIRKGDSCPYTGFKDPSVMIKLVSEEDVEEMLEGITNLFVEEQEVGTIHADSGKSFSTTSFNSINSVRLMKGQKCPSTIFVEKTNLVVGNDVQKNFVEKSKLFKRAK</sequence>